<keyword evidence="2" id="KW-1185">Reference proteome</keyword>
<dbReference type="EMBL" id="CM039173">
    <property type="protein sequence ID" value="KAH9768661.1"/>
    <property type="molecule type" value="Genomic_DNA"/>
</dbReference>
<proteinExistence type="predicted"/>
<protein>
    <submittedName>
        <fullName evidence="1">Leucine-rich repeat receptor-like protein kinase</fullName>
    </submittedName>
</protein>
<gene>
    <name evidence="1" type="ORF">KPL71_011685</name>
</gene>
<dbReference type="Proteomes" id="UP000829398">
    <property type="component" value="Chromosome 4"/>
</dbReference>
<sequence length="1011" mass="111926">MAAASTVSRLVVIIILINVGAISDTTIFAIASAAGLLSSPKLLEREALLGTGWWVNNWATGNYTSYHCKWTGISCNSAGSVTGVSLLWYENDNITGELGRFKFSCFPNLRSFKIHSNYLLSGSIPSEITALPMLQTLELPSNNLTGIIPLEMGRLRNLIHLNLFDNHLMGHIPPTLGRLSKLKILNLSSNSLVGNIPSTLGIIPSEMGRLRNLVHLDLSDNYIWGYIPPTLGRLSKLENLNLSSNGIDGIIPSEMGRWRNLVHLDLSDNFLWGYIPPTLGCLSKLENLHLSSNSLVGNIPSTVGHLTQLTTLAIVSNHINVSIPLEIGNLNFLQVLDLSRNEIGGSIPSTLGHLKRLRSLDLSQNKLVGPIPSSVSHLTQLTFFNMYSNHINGSIPLEIGNLNILQVLDLSNNKLTGSIPSTLGHLNRLTDLELFENKLVGPIPSSVGHLTQLSNFYMYSNLINGSIPLEIGNLNFLQVLDLSDNKLEGPIPSTIAGLVNLTSLSLEYNNLTGSIPSTLGHLNRLTYLELSENKLDGPVPPELMNCSKLRVLELGNNLLSGSIPSEINKLQELNYLNLSHNSINGKILSQLGEIPRIDTVDLSMNNLSGSIPESVRKVPHLYVYGKNFDVEIPNTSENSPPPHHKKIATRLVAIILPMVALLALIFGILFVRRRRDKRVEPAETGEITKCADEFAIWNYDGRITFQDMIEATEDFHIKYCIGTGGYGSVYRARLPSGKVVALKKLHRSETEELASLESFGNEARLLSQIRHRNIVKLYGFCLHRKCMFLIYEYMEMGSLFCVLRTDEEAVGLDWAKRVNVVKGMAHALSYLHHDCTPPIVHRDISSNNVLLNSELEAFVADFGVARLLNFDSSNRTLLAGTYGYIAPELAYTMVVTEKCDVYSFGVVALEVLMGKHPGELLSSSSWSLDKNIKLIDLLDPRLSPPVDQKIRQDIILVSTVAFSCLRSQPKSRPTMQLVSNEFIARNKAPMQKPFHEISILELRNQEMYLVD</sequence>
<accession>A0ACB8L5F0</accession>
<organism evidence="1 2">
    <name type="scientific">Citrus sinensis</name>
    <name type="common">Sweet orange</name>
    <name type="synonym">Citrus aurantium var. sinensis</name>
    <dbReference type="NCBI Taxonomy" id="2711"/>
    <lineage>
        <taxon>Eukaryota</taxon>
        <taxon>Viridiplantae</taxon>
        <taxon>Streptophyta</taxon>
        <taxon>Embryophyta</taxon>
        <taxon>Tracheophyta</taxon>
        <taxon>Spermatophyta</taxon>
        <taxon>Magnoliopsida</taxon>
        <taxon>eudicotyledons</taxon>
        <taxon>Gunneridae</taxon>
        <taxon>Pentapetalae</taxon>
        <taxon>rosids</taxon>
        <taxon>malvids</taxon>
        <taxon>Sapindales</taxon>
        <taxon>Rutaceae</taxon>
        <taxon>Aurantioideae</taxon>
        <taxon>Citrus</taxon>
    </lineage>
</organism>
<name>A0ACB8L5F0_CITSI</name>
<reference evidence="2" key="1">
    <citation type="journal article" date="2023" name="Hortic. Res.">
        <title>A chromosome-level phased genome enabling allele-level studies in sweet orange: a case study on citrus Huanglongbing tolerance.</title>
        <authorList>
            <person name="Wu B."/>
            <person name="Yu Q."/>
            <person name="Deng Z."/>
            <person name="Duan Y."/>
            <person name="Luo F."/>
            <person name="Gmitter F. Jr."/>
        </authorList>
    </citation>
    <scope>NUCLEOTIDE SEQUENCE [LARGE SCALE GENOMIC DNA]</scope>
    <source>
        <strain evidence="2">cv. Valencia</strain>
    </source>
</reference>
<evidence type="ECO:0000313" key="1">
    <source>
        <dbReference type="EMBL" id="KAH9768661.1"/>
    </source>
</evidence>
<comment type="caution">
    <text evidence="1">The sequence shown here is derived from an EMBL/GenBank/DDBJ whole genome shotgun (WGS) entry which is preliminary data.</text>
</comment>
<evidence type="ECO:0000313" key="2">
    <source>
        <dbReference type="Proteomes" id="UP000829398"/>
    </source>
</evidence>